<dbReference type="Gene3D" id="3.40.50.150">
    <property type="entry name" value="Vaccinia Virus protein VP39"/>
    <property type="match status" value="1"/>
</dbReference>
<feature type="domain" description="Methyltransferase" evidence="1">
    <location>
        <begin position="48"/>
        <end position="122"/>
    </location>
</feature>
<dbReference type="RefSeq" id="WP_378188927.1">
    <property type="nucleotide sequence ID" value="NZ_JBHMBK010000001.1"/>
</dbReference>
<dbReference type="EC" id="2.1.-.-" evidence="2"/>
<reference evidence="2 3" key="1">
    <citation type="submission" date="2024-09" db="EMBL/GenBank/DDBJ databases">
        <authorList>
            <person name="Sun Q."/>
            <person name="Mori K."/>
        </authorList>
    </citation>
    <scope>NUCLEOTIDE SEQUENCE [LARGE SCALE GENOMIC DNA]</scope>
    <source>
        <strain evidence="2 3">JCM 13852</strain>
    </source>
</reference>
<sequence length="158" mass="17447">MSEARRVVESGYDRIAQRYLEWSARIPDDPRRRFAAELTGRLDDGAPVLDLGCGAGVPSTAALAERHDVLGVDLSEAQLALARRNVPGARFRRGDMTGLSFPDGSFAAVTTFYSVLHVPREEEPEGPATFHFGFRVFRVAKPPAWGEAPDEHWALGRR</sequence>
<comment type="caution">
    <text evidence="2">The sequence shown here is derived from an EMBL/GenBank/DDBJ whole genome shotgun (WGS) entry which is preliminary data.</text>
</comment>
<dbReference type="InterPro" id="IPR029063">
    <property type="entry name" value="SAM-dependent_MTases_sf"/>
</dbReference>
<keyword evidence="2" id="KW-0808">Transferase</keyword>
<dbReference type="CDD" id="cd02440">
    <property type="entry name" value="AdoMet_MTases"/>
    <property type="match status" value="1"/>
</dbReference>
<evidence type="ECO:0000313" key="3">
    <source>
        <dbReference type="Proteomes" id="UP001589535"/>
    </source>
</evidence>
<dbReference type="Pfam" id="PF13649">
    <property type="entry name" value="Methyltransf_25"/>
    <property type="match status" value="1"/>
</dbReference>
<keyword evidence="3" id="KW-1185">Reference proteome</keyword>
<dbReference type="EMBL" id="JBHMBK010000001">
    <property type="protein sequence ID" value="MFB9682910.1"/>
    <property type="molecule type" value="Genomic_DNA"/>
</dbReference>
<dbReference type="GO" id="GO:0032259">
    <property type="term" value="P:methylation"/>
    <property type="evidence" value="ECO:0007669"/>
    <property type="project" value="UniProtKB-KW"/>
</dbReference>
<dbReference type="InterPro" id="IPR041698">
    <property type="entry name" value="Methyltransf_25"/>
</dbReference>
<dbReference type="SUPFAM" id="SSF53335">
    <property type="entry name" value="S-adenosyl-L-methionine-dependent methyltransferases"/>
    <property type="match status" value="1"/>
</dbReference>
<dbReference type="GO" id="GO:0008168">
    <property type="term" value="F:methyltransferase activity"/>
    <property type="evidence" value="ECO:0007669"/>
    <property type="project" value="UniProtKB-KW"/>
</dbReference>
<dbReference type="Proteomes" id="UP001589535">
    <property type="component" value="Unassembled WGS sequence"/>
</dbReference>
<keyword evidence="2" id="KW-0489">Methyltransferase</keyword>
<protein>
    <submittedName>
        <fullName evidence="2">Class I SAM-dependent methyltransferase</fullName>
        <ecNumber evidence="2">2.1.-.-</ecNumber>
    </submittedName>
</protein>
<proteinExistence type="predicted"/>
<dbReference type="InterPro" id="IPR050508">
    <property type="entry name" value="Methyltransf_Superfamily"/>
</dbReference>
<evidence type="ECO:0000259" key="1">
    <source>
        <dbReference type="Pfam" id="PF13649"/>
    </source>
</evidence>
<evidence type="ECO:0000313" key="2">
    <source>
        <dbReference type="EMBL" id="MFB9682910.1"/>
    </source>
</evidence>
<accession>A0ABV5TUW9</accession>
<gene>
    <name evidence="2" type="ORF">ACFFTO_01855</name>
</gene>
<organism evidence="2 3">
    <name type="scientific">Amycolatopsis plumensis</name>
    <dbReference type="NCBI Taxonomy" id="236508"/>
    <lineage>
        <taxon>Bacteria</taxon>
        <taxon>Bacillati</taxon>
        <taxon>Actinomycetota</taxon>
        <taxon>Actinomycetes</taxon>
        <taxon>Pseudonocardiales</taxon>
        <taxon>Pseudonocardiaceae</taxon>
        <taxon>Amycolatopsis</taxon>
    </lineage>
</organism>
<name>A0ABV5TUW9_9PSEU</name>
<dbReference type="PANTHER" id="PTHR42912">
    <property type="entry name" value="METHYLTRANSFERASE"/>
    <property type="match status" value="1"/>
</dbReference>